<feature type="domain" description="NADH:quinone oxidoreductase/Mrp antiporter transmembrane" evidence="7">
    <location>
        <begin position="130"/>
        <end position="430"/>
    </location>
</feature>
<feature type="transmembrane region" description="Helical" evidence="5">
    <location>
        <begin position="416"/>
        <end position="436"/>
    </location>
</feature>
<evidence type="ECO:0000256" key="4">
    <source>
        <dbReference type="ARBA" id="ARBA00023136"/>
    </source>
</evidence>
<dbReference type="PRINTS" id="PR01434">
    <property type="entry name" value="NADHDHGNASE5"/>
</dbReference>
<evidence type="ECO:0000313" key="8">
    <source>
        <dbReference type="EMBL" id="MDM5263134.1"/>
    </source>
</evidence>
<comment type="subunit">
    <text evidence="5">NDH-1 is composed of 14 different subunits. Subunits NuoA, H, J, K, L, M, N constitute the membrane sector of the complex.</text>
</comment>
<keyword evidence="5" id="KW-0874">Quinone</keyword>
<dbReference type="NCBIfam" id="NF004444">
    <property type="entry name" value="PRK05777.2-2"/>
    <property type="match status" value="1"/>
</dbReference>
<keyword evidence="4 5" id="KW-0472">Membrane</keyword>
<sequence>MLEPINVSLESLNLITLAPMLIAIAGGLIILIIDLLNGKLHKSLYVMLTILVLFVDFGSVLGLNVNERGFFDVMLIDGISIVSQLMIIGGSMIFIPLALTSKRFHEYSYPEFFALFLFMIAGFQFMVATDNLILIFVGLETASLALYTLIALHNRANSYEAAVKYFTMGALAAGFFAMGSAVVYALTGSVELYKVAEVMATRLNETGLMIAVFGSSVLLLVAFAFKLSLFPFHTWVPDVYEGASAALAGYMSVVPKIAAFVVSIRLFGMYIDLGIEWVRWTILIIAVLTMTLSNIMALVQNDVKRMLAYSSISHAGFIIAALALDTTEGNTAIFLYYALFMFTNLGAFSMLWISRHKKRRFDSRYDHPYEKFAGLIQIMPMGAVIMGLFMFSLAGVPPFSVFWGKVYVMQAAVNAGYIWLAIIMGLNSAIAAYYYMKLVVYMFLKDPVKDVDVVYYNISKPLMAMVGFATVATVAAIFYVQPLVSYIYYMISASGY</sequence>
<feature type="transmembrane region" description="Helical" evidence="5">
    <location>
        <begin position="206"/>
        <end position="225"/>
    </location>
</feature>
<dbReference type="Proteomes" id="UP001169066">
    <property type="component" value="Unassembled WGS sequence"/>
</dbReference>
<dbReference type="HAMAP" id="MF_00445">
    <property type="entry name" value="NDH1_NuoN_1"/>
    <property type="match status" value="1"/>
</dbReference>
<organism evidence="8 9">
    <name type="scientific">Sulfurovum xiamenensis</name>
    <dbReference type="NCBI Taxonomy" id="3019066"/>
    <lineage>
        <taxon>Bacteria</taxon>
        <taxon>Pseudomonadati</taxon>
        <taxon>Campylobacterota</taxon>
        <taxon>Epsilonproteobacteria</taxon>
        <taxon>Campylobacterales</taxon>
        <taxon>Sulfurovaceae</taxon>
        <taxon>Sulfurovum</taxon>
    </lineage>
</organism>
<comment type="function">
    <text evidence="5">NDH-1 shuttles electrons from NADH, via FMN and iron-sulfur (Fe-S) centers, to quinones in the respiratory chain. The immediate electron acceptor for the enzyme in this species is believed to be ubiquinone. Couples the redox reaction to proton translocation (for every two electrons transferred, four hydrogen ions are translocated across the cytoplasmic membrane), and thus conserves the redox energy in a proton gradient.</text>
</comment>
<dbReference type="InterPro" id="IPR010096">
    <property type="entry name" value="NADH-Q_OxRdtase_suN/2"/>
</dbReference>
<feature type="transmembrane region" description="Helical" evidence="5">
    <location>
        <begin position="75"/>
        <end position="97"/>
    </location>
</feature>
<comment type="subcellular location">
    <subcellularLocation>
        <location evidence="5">Cell membrane</location>
        <topology evidence="5">Multi-pass membrane protein</topology>
    </subcellularLocation>
    <subcellularLocation>
        <location evidence="1">Endomembrane system</location>
        <topology evidence="1">Multi-pass membrane protein</topology>
    </subcellularLocation>
    <subcellularLocation>
        <location evidence="6">Membrane</location>
        <topology evidence="6">Multi-pass membrane protein</topology>
    </subcellularLocation>
</comment>
<keyword evidence="2 5" id="KW-0812">Transmembrane</keyword>
<keyword evidence="5" id="KW-1003">Cell membrane</keyword>
<evidence type="ECO:0000256" key="2">
    <source>
        <dbReference type="ARBA" id="ARBA00022692"/>
    </source>
</evidence>
<dbReference type="GO" id="GO:0050136">
    <property type="term" value="F:NADH dehydrogenase (quinone) (non-electrogenic) activity"/>
    <property type="evidence" value="ECO:0007669"/>
    <property type="project" value="UniProtKB-EC"/>
</dbReference>
<comment type="catalytic activity">
    <reaction evidence="5">
        <text>a quinone + NADH + 5 H(+)(in) = a quinol + NAD(+) + 4 H(+)(out)</text>
        <dbReference type="Rhea" id="RHEA:57888"/>
        <dbReference type="ChEBI" id="CHEBI:15378"/>
        <dbReference type="ChEBI" id="CHEBI:24646"/>
        <dbReference type="ChEBI" id="CHEBI:57540"/>
        <dbReference type="ChEBI" id="CHEBI:57945"/>
        <dbReference type="ChEBI" id="CHEBI:132124"/>
    </reaction>
</comment>
<reference evidence="8" key="1">
    <citation type="submission" date="2023-01" db="EMBL/GenBank/DDBJ databases">
        <title>Sulfurovum sp. XTW-4 genome assembly.</title>
        <authorList>
            <person name="Wang J."/>
        </authorList>
    </citation>
    <scope>NUCLEOTIDE SEQUENCE</scope>
    <source>
        <strain evidence="8">XTW-4</strain>
    </source>
</reference>
<keyword evidence="3 5" id="KW-1133">Transmembrane helix</keyword>
<evidence type="ECO:0000256" key="3">
    <source>
        <dbReference type="ARBA" id="ARBA00022989"/>
    </source>
</evidence>
<dbReference type="NCBIfam" id="TIGR01770">
    <property type="entry name" value="NDH_I_N"/>
    <property type="match status" value="1"/>
</dbReference>
<feature type="transmembrane region" description="Helical" evidence="5">
    <location>
        <begin position="44"/>
        <end position="63"/>
    </location>
</feature>
<feature type="transmembrane region" description="Helical" evidence="5">
    <location>
        <begin position="330"/>
        <end position="353"/>
    </location>
</feature>
<feature type="transmembrane region" description="Helical" evidence="5">
    <location>
        <begin position="277"/>
        <end position="299"/>
    </location>
</feature>
<feature type="transmembrane region" description="Helical" evidence="5">
    <location>
        <begin position="246"/>
        <end position="271"/>
    </location>
</feature>
<evidence type="ECO:0000313" key="9">
    <source>
        <dbReference type="Proteomes" id="UP001169066"/>
    </source>
</evidence>
<keyword evidence="5" id="KW-1278">Translocase</keyword>
<feature type="transmembrane region" description="Helical" evidence="5">
    <location>
        <begin position="374"/>
        <end position="396"/>
    </location>
</feature>
<evidence type="ECO:0000256" key="6">
    <source>
        <dbReference type="RuleBase" id="RU000320"/>
    </source>
</evidence>
<feature type="transmembrane region" description="Helical" evidence="5">
    <location>
        <begin position="109"/>
        <end position="127"/>
    </location>
</feature>
<gene>
    <name evidence="5 8" type="primary">nuoN</name>
    <name evidence="8" type="ORF">PF327_02890</name>
</gene>
<keyword evidence="5" id="KW-0813">Transport</keyword>
<keyword evidence="9" id="KW-1185">Reference proteome</keyword>
<dbReference type="Pfam" id="PF00361">
    <property type="entry name" value="Proton_antipo_M"/>
    <property type="match status" value="1"/>
</dbReference>
<feature type="transmembrane region" description="Helical" evidence="5">
    <location>
        <begin position="165"/>
        <end position="186"/>
    </location>
</feature>
<comment type="similarity">
    <text evidence="5">Belongs to the complex I subunit 2 family.</text>
</comment>
<evidence type="ECO:0000256" key="1">
    <source>
        <dbReference type="ARBA" id="ARBA00004127"/>
    </source>
</evidence>
<evidence type="ECO:0000256" key="5">
    <source>
        <dbReference type="HAMAP-Rule" id="MF_00445"/>
    </source>
</evidence>
<evidence type="ECO:0000259" key="7">
    <source>
        <dbReference type="Pfam" id="PF00361"/>
    </source>
</evidence>
<keyword evidence="5" id="KW-0830">Ubiquinone</keyword>
<dbReference type="RefSeq" id="WP_008244672.1">
    <property type="nucleotide sequence ID" value="NZ_JAQIBC010000001.1"/>
</dbReference>
<dbReference type="EMBL" id="JAQIBC010000001">
    <property type="protein sequence ID" value="MDM5263134.1"/>
    <property type="molecule type" value="Genomic_DNA"/>
</dbReference>
<proteinExistence type="inferred from homology"/>
<dbReference type="EC" id="7.1.1.-" evidence="5"/>
<name>A0ABT7QRG4_9BACT</name>
<feature type="transmembrane region" description="Helical" evidence="5">
    <location>
        <begin position="12"/>
        <end position="32"/>
    </location>
</feature>
<feature type="transmembrane region" description="Helical" evidence="5">
    <location>
        <begin position="306"/>
        <end position="324"/>
    </location>
</feature>
<keyword evidence="8" id="KW-0560">Oxidoreductase</keyword>
<feature type="transmembrane region" description="Helical" evidence="5">
    <location>
        <begin position="133"/>
        <end position="153"/>
    </location>
</feature>
<feature type="transmembrane region" description="Helical" evidence="5">
    <location>
        <begin position="466"/>
        <end position="491"/>
    </location>
</feature>
<accession>A0ABT7QRG4</accession>
<dbReference type="PANTHER" id="PTHR22773">
    <property type="entry name" value="NADH DEHYDROGENASE"/>
    <property type="match status" value="1"/>
</dbReference>
<protein>
    <recommendedName>
        <fullName evidence="5">NADH-quinone oxidoreductase subunit N</fullName>
        <ecNumber evidence="5">7.1.1.-</ecNumber>
    </recommendedName>
    <alternativeName>
        <fullName evidence="5">NADH dehydrogenase I subunit N</fullName>
    </alternativeName>
    <alternativeName>
        <fullName evidence="5">NDH-1 subunit N</fullName>
    </alternativeName>
</protein>
<dbReference type="InterPro" id="IPR001750">
    <property type="entry name" value="ND/Mrp_TM"/>
</dbReference>
<keyword evidence="5" id="KW-0520">NAD</keyword>
<comment type="caution">
    <text evidence="8">The sequence shown here is derived from an EMBL/GenBank/DDBJ whole genome shotgun (WGS) entry which is preliminary data.</text>
</comment>